<feature type="transmembrane region" description="Helical" evidence="1">
    <location>
        <begin position="30"/>
        <end position="51"/>
    </location>
</feature>
<dbReference type="EMBL" id="MU806697">
    <property type="protein sequence ID" value="KAJ3833434.1"/>
    <property type="molecule type" value="Genomic_DNA"/>
</dbReference>
<comment type="caution">
    <text evidence="2">The sequence shown here is derived from an EMBL/GenBank/DDBJ whole genome shotgun (WGS) entry which is preliminary data.</text>
</comment>
<proteinExistence type="predicted"/>
<protein>
    <submittedName>
        <fullName evidence="2">Uncharacterized protein</fullName>
    </submittedName>
</protein>
<evidence type="ECO:0000313" key="3">
    <source>
        <dbReference type="Proteomes" id="UP001163846"/>
    </source>
</evidence>
<accession>A0AA38NZB7</accession>
<evidence type="ECO:0000256" key="1">
    <source>
        <dbReference type="SAM" id="Phobius"/>
    </source>
</evidence>
<keyword evidence="3" id="KW-1185">Reference proteome</keyword>
<dbReference type="Proteomes" id="UP001163846">
    <property type="component" value="Unassembled WGS sequence"/>
</dbReference>
<keyword evidence="1" id="KW-0812">Transmembrane</keyword>
<gene>
    <name evidence="2" type="ORF">F5878DRAFT_632775</name>
</gene>
<dbReference type="AlphaFoldDB" id="A0AA38NZB7"/>
<keyword evidence="1" id="KW-1133">Transmembrane helix</keyword>
<organism evidence="2 3">
    <name type="scientific">Lentinula raphanica</name>
    <dbReference type="NCBI Taxonomy" id="153919"/>
    <lineage>
        <taxon>Eukaryota</taxon>
        <taxon>Fungi</taxon>
        <taxon>Dikarya</taxon>
        <taxon>Basidiomycota</taxon>
        <taxon>Agaricomycotina</taxon>
        <taxon>Agaricomycetes</taxon>
        <taxon>Agaricomycetidae</taxon>
        <taxon>Agaricales</taxon>
        <taxon>Marasmiineae</taxon>
        <taxon>Omphalotaceae</taxon>
        <taxon>Lentinula</taxon>
    </lineage>
</organism>
<keyword evidence="1" id="KW-0472">Membrane</keyword>
<feature type="transmembrane region" description="Helical" evidence="1">
    <location>
        <begin position="57"/>
        <end position="84"/>
    </location>
</feature>
<sequence length="85" mass="10045">MLLFRYRHFRHCQSCFVHQANLFEDSFQSIISLCLFSAIFPSSVGFSQLSFWRCGRWLAFLHLSFSIIIVSYSFTTSTLIELFFI</sequence>
<name>A0AA38NZB7_9AGAR</name>
<evidence type="ECO:0000313" key="2">
    <source>
        <dbReference type="EMBL" id="KAJ3833434.1"/>
    </source>
</evidence>
<reference evidence="2" key="1">
    <citation type="submission" date="2022-08" db="EMBL/GenBank/DDBJ databases">
        <authorList>
            <consortium name="DOE Joint Genome Institute"/>
            <person name="Min B."/>
            <person name="Riley R."/>
            <person name="Sierra-Patev S."/>
            <person name="Naranjo-Ortiz M."/>
            <person name="Looney B."/>
            <person name="Konkel Z."/>
            <person name="Slot J.C."/>
            <person name="Sakamoto Y."/>
            <person name="Steenwyk J.L."/>
            <person name="Rokas A."/>
            <person name="Carro J."/>
            <person name="Camarero S."/>
            <person name="Ferreira P."/>
            <person name="Molpeceres G."/>
            <person name="Ruiz-Duenas F.J."/>
            <person name="Serrano A."/>
            <person name="Henrissat B."/>
            <person name="Drula E."/>
            <person name="Hughes K.W."/>
            <person name="Mata J.L."/>
            <person name="Ishikawa N.K."/>
            <person name="Vargas-Isla R."/>
            <person name="Ushijima S."/>
            <person name="Smith C.A."/>
            <person name="Ahrendt S."/>
            <person name="Andreopoulos W."/>
            <person name="He G."/>
            <person name="Labutti K."/>
            <person name="Lipzen A."/>
            <person name="Ng V."/>
            <person name="Sandor L."/>
            <person name="Barry K."/>
            <person name="Martinez A.T."/>
            <person name="Xiao Y."/>
            <person name="Gibbons J.G."/>
            <person name="Terashima K."/>
            <person name="Hibbett D.S."/>
            <person name="Grigoriev I.V."/>
        </authorList>
    </citation>
    <scope>NUCLEOTIDE SEQUENCE</scope>
    <source>
        <strain evidence="2">TFB9207</strain>
    </source>
</reference>